<reference evidence="2 3" key="1">
    <citation type="journal article" date="2013" name="Science">
        <title>Pandoraviruses: amoeba viruses with genomes up to 2.5 Mb reaching that of parasitic eukaryotes.</title>
        <authorList>
            <person name="Philippe N."/>
            <person name="Legendre M."/>
            <person name="Doutre G."/>
            <person name="Coute Y."/>
            <person name="Poirot O."/>
            <person name="Lescot M."/>
            <person name="Arslan D."/>
            <person name="Seltzer V."/>
            <person name="Bertaux L."/>
            <person name="Bruley C."/>
            <person name="Garin J."/>
            <person name="Claverie J.M."/>
            <person name="Abergel C."/>
        </authorList>
    </citation>
    <scope>NUCLEOTIDE SEQUENCE [LARGE SCALE GENOMIC DNA]</scope>
</reference>
<organism evidence="2 3">
    <name type="scientific">Pandoravirus salinus</name>
    <dbReference type="NCBI Taxonomy" id="1349410"/>
    <lineage>
        <taxon>Viruses</taxon>
        <taxon>Pandoravirus</taxon>
    </lineage>
</organism>
<dbReference type="KEGG" id="vg:16606618"/>
<evidence type="ECO:0000313" key="2">
    <source>
        <dbReference type="EMBL" id="AGO84831.1"/>
    </source>
</evidence>
<dbReference type="Pfam" id="PF12937">
    <property type="entry name" value="F-box-like"/>
    <property type="match status" value="1"/>
</dbReference>
<dbReference type="EMBL" id="KC977571">
    <property type="protein sequence ID" value="AGO84831.1"/>
    <property type="molecule type" value="Genomic_DNA"/>
</dbReference>
<dbReference type="Gene3D" id="1.20.1280.50">
    <property type="match status" value="1"/>
</dbReference>
<evidence type="ECO:0000259" key="1">
    <source>
        <dbReference type="PROSITE" id="PS50181"/>
    </source>
</evidence>
<gene>
    <name evidence="2" type="ORF">psal_cds_805</name>
</gene>
<dbReference type="InterPro" id="IPR036047">
    <property type="entry name" value="F-box-like_dom_sf"/>
</dbReference>
<sequence>MQDHNSVADMTALPNEILAIIMGMCAPRNLCRLAAVSSALRRLALDERLWKLHYKRAVGRCYGVPGGCLARGGNQLGDVDPFACIIATADRLLDIKSPIVDASDPYRAMRHLCRSVPQQSCRHHWPSVIRARGYRWAYAVAKVKRPRWFGPHLDGSPASLVGRVERGGHLCCGDFVRIRGKYKPHGYATCDGMSHKCDCGSTHHVVRKVSGIWSHGVPTGPVVGWMPLQKGDAYSRSGSSCLCRGWSESYVGCLDDCALFLHGGYGSHGLEGLGVVVGSKTMRACQWVRGQPTDVVTIHKSSGQQACADGRSDSRVRGTLRVHGLLGFCGTIESEDTPREGDFFGTHGNVLFRGDLDAGKGRIYADDGLVLKCNKWNREWRRDRQDRGDPGKAPISVYYANGDKAVWARTGQQPVLVRFVAGGTSYEPILGWHVVMLPDASTPEAADDSRDQSQGRRLVIDQDWVWSSSACRDQIRWPDRVVDLNLVFWPRINSTRFIDDVLRFVNHMVSNHDAQLWTRCLKAVRAFYGLD</sequence>
<dbReference type="Proteomes" id="UP000204584">
    <property type="component" value="Segment"/>
</dbReference>
<name>S4VZ96_9VIRU</name>
<dbReference type="SUPFAM" id="SSF81383">
    <property type="entry name" value="F-box domain"/>
    <property type="match status" value="1"/>
</dbReference>
<feature type="domain" description="F-box" evidence="1">
    <location>
        <begin position="7"/>
        <end position="53"/>
    </location>
</feature>
<proteinExistence type="predicted"/>
<accession>S4VZ96</accession>
<dbReference type="InterPro" id="IPR001810">
    <property type="entry name" value="F-box_dom"/>
</dbReference>
<dbReference type="RefSeq" id="YP_008437904.1">
    <property type="nucleotide sequence ID" value="NC_022098.1"/>
</dbReference>
<dbReference type="PROSITE" id="PS50181">
    <property type="entry name" value="FBOX"/>
    <property type="match status" value="1"/>
</dbReference>
<dbReference type="GeneID" id="16606618"/>
<evidence type="ECO:0000313" key="3">
    <source>
        <dbReference type="Proteomes" id="UP000204584"/>
    </source>
</evidence>
<protein>
    <submittedName>
        <fullName evidence="2">F-box domain containing protein</fullName>
    </submittedName>
</protein>
<keyword evidence="3" id="KW-1185">Reference proteome</keyword>